<gene>
    <name evidence="1" type="ORF">C8E87_2493</name>
</gene>
<protein>
    <submittedName>
        <fullName evidence="1">Uncharacterized protein</fullName>
    </submittedName>
</protein>
<name>A0A4V6PSV7_9ACTN</name>
<keyword evidence="2" id="KW-1185">Reference proteome</keyword>
<dbReference type="AlphaFoldDB" id="A0A4V6PSV7"/>
<sequence>MFGRKLGRYAGLVFAVVVAIGGIAGFSGAHPSESGAVNSTNIIIEWD</sequence>
<comment type="caution">
    <text evidence="1">The sequence shown here is derived from an EMBL/GenBank/DDBJ whole genome shotgun (WGS) entry which is preliminary data.</text>
</comment>
<organism evidence="1 2">
    <name type="scientific">Paractinoplanes brasiliensis</name>
    <dbReference type="NCBI Taxonomy" id="52695"/>
    <lineage>
        <taxon>Bacteria</taxon>
        <taxon>Bacillati</taxon>
        <taxon>Actinomycetota</taxon>
        <taxon>Actinomycetes</taxon>
        <taxon>Micromonosporales</taxon>
        <taxon>Micromonosporaceae</taxon>
        <taxon>Paractinoplanes</taxon>
    </lineage>
</organism>
<dbReference type="RefSeq" id="WP_166661154.1">
    <property type="nucleotide sequence ID" value="NZ_BOMD01000018.1"/>
</dbReference>
<dbReference type="Proteomes" id="UP000294901">
    <property type="component" value="Unassembled WGS sequence"/>
</dbReference>
<evidence type="ECO:0000313" key="2">
    <source>
        <dbReference type="Proteomes" id="UP000294901"/>
    </source>
</evidence>
<accession>A0A4V6PSV7</accession>
<evidence type="ECO:0000313" key="1">
    <source>
        <dbReference type="EMBL" id="TDO38828.1"/>
    </source>
</evidence>
<dbReference type="EMBL" id="SNWR01000001">
    <property type="protein sequence ID" value="TDO38828.1"/>
    <property type="molecule type" value="Genomic_DNA"/>
</dbReference>
<reference evidence="1 2" key="1">
    <citation type="submission" date="2019-03" db="EMBL/GenBank/DDBJ databases">
        <title>Sequencing the genomes of 1000 actinobacteria strains.</title>
        <authorList>
            <person name="Klenk H.-P."/>
        </authorList>
    </citation>
    <scope>NUCLEOTIDE SEQUENCE [LARGE SCALE GENOMIC DNA]</scope>
    <source>
        <strain evidence="1 2">DSM 43805</strain>
    </source>
</reference>
<proteinExistence type="predicted"/>